<evidence type="ECO:0000313" key="2">
    <source>
        <dbReference type="EMBL" id="KAK2611632.1"/>
    </source>
</evidence>
<dbReference type="Proteomes" id="UP001265746">
    <property type="component" value="Unassembled WGS sequence"/>
</dbReference>
<dbReference type="EMBL" id="JAUJFL010000002">
    <property type="protein sequence ID" value="KAK2611632.1"/>
    <property type="molecule type" value="Genomic_DNA"/>
</dbReference>
<proteinExistence type="predicted"/>
<organism evidence="2 3">
    <name type="scientific">Phomopsis amygdali</name>
    <name type="common">Fusicoccum amygdali</name>
    <dbReference type="NCBI Taxonomy" id="1214568"/>
    <lineage>
        <taxon>Eukaryota</taxon>
        <taxon>Fungi</taxon>
        <taxon>Dikarya</taxon>
        <taxon>Ascomycota</taxon>
        <taxon>Pezizomycotina</taxon>
        <taxon>Sordariomycetes</taxon>
        <taxon>Sordariomycetidae</taxon>
        <taxon>Diaporthales</taxon>
        <taxon>Diaporthaceae</taxon>
        <taxon>Diaporthe</taxon>
    </lineage>
</organism>
<name>A0AAD9W6I2_PHOAM</name>
<evidence type="ECO:0000313" key="3">
    <source>
        <dbReference type="Proteomes" id="UP001265746"/>
    </source>
</evidence>
<protein>
    <recommendedName>
        <fullName evidence="1">RNA ligase domain-containing protein</fullName>
    </recommendedName>
</protein>
<keyword evidence="3" id="KW-1185">Reference proteome</keyword>
<dbReference type="Pfam" id="PF09414">
    <property type="entry name" value="RNA_ligase"/>
    <property type="match status" value="1"/>
</dbReference>
<feature type="domain" description="RNA ligase" evidence="1">
    <location>
        <begin position="202"/>
        <end position="390"/>
    </location>
</feature>
<comment type="caution">
    <text evidence="2">The sequence shown here is derived from an EMBL/GenBank/DDBJ whole genome shotgun (WGS) entry which is preliminary data.</text>
</comment>
<sequence>MEAEPNQQTEAAISPELERKLVTLRQITQIRRPYKLRFKRMEVVTINGGWNVVVNKSNSKVGDYVIFFEIDSFIPTTVIDFGWELNSRLEEFNGERGYHVRSHMVGKQISQGLLMAIEQLPKVHRIVDDLKDEHGVEEGLRVAQLMAFENVLGVKKWESSTIRHHAQDHILGPAPVFIRQPGCPRIQDKPEIFTSIYPSCTYEITEKLDGVSMTVYRVQNDSQWDRALPALPAGSSQRTLYGRIGIASRQHDIGDTANSPFWRAAKDIGLPAKLAQVGVRNVAISGELIGPSLDSSIHFAPGERFQFIVFQVFDIDAQELIDPDEVRNICNRHVLPTFQHVPLIARCKLSEFATDIDELVRRADGVGFHGQRREGLVFKMLGRPEISFKVISNQWLLEIEE</sequence>
<dbReference type="InterPro" id="IPR021122">
    <property type="entry name" value="RNA_ligase_dom_REL/Rnl2"/>
</dbReference>
<dbReference type="SUPFAM" id="SSF56091">
    <property type="entry name" value="DNA ligase/mRNA capping enzyme, catalytic domain"/>
    <property type="match status" value="1"/>
</dbReference>
<evidence type="ECO:0000259" key="1">
    <source>
        <dbReference type="Pfam" id="PF09414"/>
    </source>
</evidence>
<reference evidence="2" key="1">
    <citation type="submission" date="2023-06" db="EMBL/GenBank/DDBJ databases">
        <authorList>
            <person name="Noh H."/>
        </authorList>
    </citation>
    <scope>NUCLEOTIDE SEQUENCE</scope>
    <source>
        <strain evidence="2">DUCC20226</strain>
    </source>
</reference>
<gene>
    <name evidence="2" type="ORF">N8I77_004963</name>
</gene>
<dbReference type="Gene3D" id="3.30.470.30">
    <property type="entry name" value="DNA ligase/mRNA capping enzyme"/>
    <property type="match status" value="1"/>
</dbReference>
<dbReference type="AlphaFoldDB" id="A0AAD9W6I2"/>
<dbReference type="Pfam" id="PF21189">
    <property type="entry name" value="PHA02142"/>
    <property type="match status" value="1"/>
</dbReference>
<accession>A0AAD9W6I2</accession>